<evidence type="ECO:0000259" key="7">
    <source>
        <dbReference type="PROSITE" id="PS50888"/>
    </source>
</evidence>
<dbReference type="EMBL" id="OZ019903">
    <property type="protein sequence ID" value="CAK9197746.1"/>
    <property type="molecule type" value="Genomic_DNA"/>
</dbReference>
<keyword evidence="3" id="KW-0804">Transcription</keyword>
<dbReference type="PANTHER" id="PTHR16223">
    <property type="entry name" value="TRANSCRIPTION FACTOR BHLH83-RELATED"/>
    <property type="match status" value="1"/>
</dbReference>
<dbReference type="SMART" id="SM00353">
    <property type="entry name" value="HLH"/>
    <property type="match status" value="1"/>
</dbReference>
<feature type="non-terminal residue" evidence="8">
    <location>
        <position position="1"/>
    </location>
</feature>
<dbReference type="InterPro" id="IPR011598">
    <property type="entry name" value="bHLH_dom"/>
</dbReference>
<proteinExistence type="predicted"/>
<keyword evidence="4" id="KW-0539">Nucleus</keyword>
<dbReference type="PANTHER" id="PTHR16223:SF125">
    <property type="entry name" value="OS08G0506700 PROTEIN"/>
    <property type="match status" value="1"/>
</dbReference>
<feature type="domain" description="BHLH" evidence="7">
    <location>
        <begin position="179"/>
        <end position="229"/>
    </location>
</feature>
<evidence type="ECO:0000256" key="5">
    <source>
        <dbReference type="SAM" id="Coils"/>
    </source>
</evidence>
<feature type="compositionally biased region" description="Polar residues" evidence="6">
    <location>
        <begin position="11"/>
        <end position="21"/>
    </location>
</feature>
<evidence type="ECO:0000256" key="2">
    <source>
        <dbReference type="ARBA" id="ARBA00023015"/>
    </source>
</evidence>
<dbReference type="InterPro" id="IPR036638">
    <property type="entry name" value="HLH_DNA-bd_sf"/>
</dbReference>
<keyword evidence="2" id="KW-0805">Transcription regulation</keyword>
<dbReference type="PROSITE" id="PS50888">
    <property type="entry name" value="BHLH"/>
    <property type="match status" value="1"/>
</dbReference>
<accession>A0ABP0TJP7</accession>
<reference evidence="8" key="1">
    <citation type="submission" date="2024-02" db="EMBL/GenBank/DDBJ databases">
        <authorList>
            <consortium name="ELIXIR-Norway"/>
            <consortium name="Elixir Norway"/>
        </authorList>
    </citation>
    <scope>NUCLEOTIDE SEQUENCE</scope>
</reference>
<gene>
    <name evidence="8" type="ORF">CSSPTR1EN2_LOCUS4128</name>
</gene>
<sequence length="248" mass="27295">DPFESLFPSLKNRSSHNNNAHQLRDAARQLDVDESNSCSPTTLGMAVHSMMSSEDQESNISGTSEDANYGSYGSQAPAMFSRDDSFLLSDTLTSLEFLPTSHAGDMSGKHHYGIELGEAKMSCETTQGPMRSRPAGAVAGSLKRHMSLPVAKTEMKSGLEDVAFLVSVPSYGTRAKRGCATHPRSIAERVRRTRISERMKKLQQVVPNMVKQTNTSEMLDEAVEYVKSLQKMVQELTNTVAELRGQKY</sequence>
<evidence type="ECO:0000256" key="4">
    <source>
        <dbReference type="ARBA" id="ARBA00023242"/>
    </source>
</evidence>
<dbReference type="Pfam" id="PF00010">
    <property type="entry name" value="HLH"/>
    <property type="match status" value="1"/>
</dbReference>
<comment type="subcellular location">
    <subcellularLocation>
        <location evidence="1">Nucleus</location>
    </subcellularLocation>
</comment>
<evidence type="ECO:0000313" key="9">
    <source>
        <dbReference type="Proteomes" id="UP001497512"/>
    </source>
</evidence>
<dbReference type="SUPFAM" id="SSF47459">
    <property type="entry name" value="HLH, helix-loop-helix DNA-binding domain"/>
    <property type="match status" value="1"/>
</dbReference>
<dbReference type="Proteomes" id="UP001497512">
    <property type="component" value="Chromosome 11"/>
</dbReference>
<dbReference type="CDD" id="cd11393">
    <property type="entry name" value="bHLH_AtbHLH_like"/>
    <property type="match status" value="1"/>
</dbReference>
<protein>
    <recommendedName>
        <fullName evidence="7">BHLH domain-containing protein</fullName>
    </recommendedName>
</protein>
<dbReference type="Gene3D" id="4.10.280.10">
    <property type="entry name" value="Helix-loop-helix DNA-binding domain"/>
    <property type="match status" value="1"/>
</dbReference>
<evidence type="ECO:0000256" key="1">
    <source>
        <dbReference type="ARBA" id="ARBA00004123"/>
    </source>
</evidence>
<keyword evidence="9" id="KW-1185">Reference proteome</keyword>
<dbReference type="InterPro" id="IPR045843">
    <property type="entry name" value="IND-like"/>
</dbReference>
<dbReference type="InterPro" id="IPR045239">
    <property type="entry name" value="bHLH95_bHLH"/>
</dbReference>
<feature type="region of interest" description="Disordered" evidence="6">
    <location>
        <begin position="1"/>
        <end position="22"/>
    </location>
</feature>
<feature type="coiled-coil region" evidence="5">
    <location>
        <begin position="219"/>
        <end position="246"/>
    </location>
</feature>
<evidence type="ECO:0000313" key="8">
    <source>
        <dbReference type="EMBL" id="CAK9197746.1"/>
    </source>
</evidence>
<keyword evidence="5" id="KW-0175">Coiled coil</keyword>
<name>A0ABP0TJP7_9BRYO</name>
<evidence type="ECO:0000256" key="3">
    <source>
        <dbReference type="ARBA" id="ARBA00023163"/>
    </source>
</evidence>
<evidence type="ECO:0000256" key="6">
    <source>
        <dbReference type="SAM" id="MobiDB-lite"/>
    </source>
</evidence>
<organism evidence="8 9">
    <name type="scientific">Sphagnum troendelagicum</name>
    <dbReference type="NCBI Taxonomy" id="128251"/>
    <lineage>
        <taxon>Eukaryota</taxon>
        <taxon>Viridiplantae</taxon>
        <taxon>Streptophyta</taxon>
        <taxon>Embryophyta</taxon>
        <taxon>Bryophyta</taxon>
        <taxon>Sphagnophytina</taxon>
        <taxon>Sphagnopsida</taxon>
        <taxon>Sphagnales</taxon>
        <taxon>Sphagnaceae</taxon>
        <taxon>Sphagnum</taxon>
    </lineage>
</organism>